<protein>
    <submittedName>
        <fullName evidence="8">Transmembrane 53-A-like</fullName>
    </submittedName>
</protein>
<dbReference type="EMBL" id="LHPG02000021">
    <property type="protein sequence ID" value="PRW20791.1"/>
    <property type="molecule type" value="Genomic_DNA"/>
</dbReference>
<evidence type="ECO:0000256" key="6">
    <source>
        <dbReference type="ARBA" id="ARBA00034303"/>
    </source>
</evidence>
<evidence type="ECO:0000313" key="8">
    <source>
        <dbReference type="EMBL" id="PRW20791.1"/>
    </source>
</evidence>
<evidence type="ECO:0000256" key="1">
    <source>
        <dbReference type="ARBA" id="ARBA00007387"/>
    </source>
</evidence>
<reference evidence="8 9" key="1">
    <citation type="journal article" date="2018" name="Plant J.">
        <title>Genome sequences of Chlorella sorokiniana UTEX 1602 and Micractinium conductrix SAG 241.80: implications to maltose excretion by a green alga.</title>
        <authorList>
            <person name="Arriola M.B."/>
            <person name="Velmurugan N."/>
            <person name="Zhang Y."/>
            <person name="Plunkett M.H."/>
            <person name="Hondzo H."/>
            <person name="Barney B.M."/>
        </authorList>
    </citation>
    <scope>NUCLEOTIDE SEQUENCE [LARGE SCALE GENOMIC DNA]</scope>
    <source>
        <strain evidence="9">UTEX 1602</strain>
    </source>
</reference>
<comment type="caution">
    <text evidence="8">The sequence shown here is derived from an EMBL/GenBank/DDBJ whole genome shotgun (WGS) entry which is preliminary data.</text>
</comment>
<comment type="subcellular location">
    <subcellularLocation>
        <location evidence="6">Nucleus outer membrane</location>
        <topology evidence="6">Single-pass membrane protein</topology>
    </subcellularLocation>
</comment>
<organism evidence="8 9">
    <name type="scientific">Chlorella sorokiniana</name>
    <name type="common">Freshwater green alga</name>
    <dbReference type="NCBI Taxonomy" id="3076"/>
    <lineage>
        <taxon>Eukaryota</taxon>
        <taxon>Viridiplantae</taxon>
        <taxon>Chlorophyta</taxon>
        <taxon>core chlorophytes</taxon>
        <taxon>Trebouxiophyceae</taxon>
        <taxon>Chlorellales</taxon>
        <taxon>Chlorellaceae</taxon>
        <taxon>Chlorella clade</taxon>
        <taxon>Chlorella</taxon>
    </lineage>
</organism>
<evidence type="ECO:0000256" key="7">
    <source>
        <dbReference type="SAM" id="Phobius"/>
    </source>
</evidence>
<keyword evidence="5" id="KW-0539">Nucleus</keyword>
<keyword evidence="4 7" id="KW-0472">Membrane</keyword>
<dbReference type="InterPro" id="IPR029058">
    <property type="entry name" value="AB_hydrolase_fold"/>
</dbReference>
<keyword evidence="3 7" id="KW-1133">Transmembrane helix</keyword>
<name>A0A2P6TDT3_CHLSO</name>
<evidence type="ECO:0000256" key="2">
    <source>
        <dbReference type="ARBA" id="ARBA00022692"/>
    </source>
</evidence>
<gene>
    <name evidence="8" type="ORF">C2E21_8705</name>
</gene>
<dbReference type="PANTHER" id="PTHR12265">
    <property type="entry name" value="TRANSMEMBRANE PROTEIN 53"/>
    <property type="match status" value="1"/>
</dbReference>
<comment type="similarity">
    <text evidence="1">Belongs to the TMEM53 family.</text>
</comment>
<dbReference type="InterPro" id="IPR008547">
    <property type="entry name" value="DUF829_TMEM53"/>
</dbReference>
<keyword evidence="2 7" id="KW-0812">Transmembrane</keyword>
<dbReference type="AlphaFoldDB" id="A0A2P6TDT3"/>
<dbReference type="SUPFAM" id="SSF53474">
    <property type="entry name" value="alpha/beta-Hydrolases"/>
    <property type="match status" value="1"/>
</dbReference>
<evidence type="ECO:0000256" key="5">
    <source>
        <dbReference type="ARBA" id="ARBA00023242"/>
    </source>
</evidence>
<sequence>MAHDGLETALRDFRLTLPEGAEPTAPLVVVLGWYGCQDKHLSKYSNLLEKQGYPSLRGILPGHAVFSPFAFPRRRWAARLLDAIAAVDPEGKRPVVLYAFSNGGGFVVEQIDQLVRDDPRYSPFASRIAGLAFDSAPCYMSLRVGATAIGFGMPWPLRVLAALLFFLSVLVMAPLEPLRPWVYWRNMRQLRLGRRSLYLFSDDDPLCLPDKLEQLIAARRAAGADVQVVRWERSQHVGHLLKHYKEYTAALFGFLASLAA</sequence>
<evidence type="ECO:0000256" key="3">
    <source>
        <dbReference type="ARBA" id="ARBA00022989"/>
    </source>
</evidence>
<dbReference type="Pfam" id="PF05705">
    <property type="entry name" value="DUF829"/>
    <property type="match status" value="1"/>
</dbReference>
<keyword evidence="9" id="KW-1185">Reference proteome</keyword>
<dbReference type="Gene3D" id="3.40.50.1820">
    <property type="entry name" value="alpha/beta hydrolase"/>
    <property type="match status" value="1"/>
</dbReference>
<dbReference type="Proteomes" id="UP000239899">
    <property type="component" value="Unassembled WGS sequence"/>
</dbReference>
<proteinExistence type="inferred from homology"/>
<accession>A0A2P6TDT3</accession>
<evidence type="ECO:0000313" key="9">
    <source>
        <dbReference type="Proteomes" id="UP000239899"/>
    </source>
</evidence>
<dbReference type="OrthoDB" id="564271at2759"/>
<evidence type="ECO:0000256" key="4">
    <source>
        <dbReference type="ARBA" id="ARBA00023136"/>
    </source>
</evidence>
<dbReference type="PANTHER" id="PTHR12265:SF30">
    <property type="entry name" value="TRANSMEMBRANE PROTEIN 53"/>
    <property type="match status" value="1"/>
</dbReference>
<dbReference type="GO" id="GO:0005640">
    <property type="term" value="C:nuclear outer membrane"/>
    <property type="evidence" value="ECO:0007669"/>
    <property type="project" value="UniProtKB-SubCell"/>
</dbReference>
<feature type="transmembrane region" description="Helical" evidence="7">
    <location>
        <begin position="155"/>
        <end position="175"/>
    </location>
</feature>